<keyword evidence="5" id="KW-1185">Reference proteome</keyword>
<dbReference type="InterPro" id="IPR002347">
    <property type="entry name" value="SDR_fam"/>
</dbReference>
<dbReference type="EMBL" id="PVTL01000002">
    <property type="protein sequence ID" value="PRY69546.1"/>
    <property type="molecule type" value="Genomic_DNA"/>
</dbReference>
<dbReference type="SUPFAM" id="SSF51735">
    <property type="entry name" value="NAD(P)-binding Rossmann-fold domains"/>
    <property type="match status" value="1"/>
</dbReference>
<evidence type="ECO:0000313" key="5">
    <source>
        <dbReference type="Proteomes" id="UP000237983"/>
    </source>
</evidence>
<dbReference type="InterPro" id="IPR036291">
    <property type="entry name" value="NAD(P)-bd_dom_sf"/>
</dbReference>
<accession>A0A2T0VH47</accession>
<dbReference type="Proteomes" id="UP000237983">
    <property type="component" value="Unassembled WGS sequence"/>
</dbReference>
<dbReference type="Gene3D" id="3.40.50.720">
    <property type="entry name" value="NAD(P)-binding Rossmann-like Domain"/>
    <property type="match status" value="1"/>
</dbReference>
<reference evidence="4 5" key="1">
    <citation type="submission" date="2018-03" db="EMBL/GenBank/DDBJ databases">
        <title>Genomic Encyclopedia of Type Strains, Phase III (KMG-III): the genomes of soil and plant-associated and newly described type strains.</title>
        <authorList>
            <person name="Whitman W."/>
        </authorList>
    </citation>
    <scope>NUCLEOTIDE SEQUENCE [LARGE SCALE GENOMIC DNA]</scope>
    <source>
        <strain evidence="4 5">CGMCC 1.12484</strain>
    </source>
</reference>
<sequence length="266" mass="28050">MITGASSGIGRVAAMQLAERGWDVAVVGRNPGRTRDVAAAVSGTAFVADYNSLAEVRALATALLERYPRIDVLANNAGGLVGRRGRSVDGHEQTLQHNHLAPFLLTNLLLPRLVASDARVVNTASLANRGGTIRLDNLDGTGRAYLGGFPAYCNAKLATVLFTRELAKRSPVTAYSFHPGFVSTSFGHNSAFVRWGLSLLASRQISAEQGAQPLVQLASVDSLGAASGTYFDGLYPNGATARRAQDDNLAAQLWDTTARLVGLTDG</sequence>
<dbReference type="GO" id="GO:0016491">
    <property type="term" value="F:oxidoreductase activity"/>
    <property type="evidence" value="ECO:0007669"/>
    <property type="project" value="UniProtKB-KW"/>
</dbReference>
<evidence type="ECO:0000256" key="2">
    <source>
        <dbReference type="ARBA" id="ARBA00023002"/>
    </source>
</evidence>
<comment type="similarity">
    <text evidence="1 3">Belongs to the short-chain dehydrogenases/reductases (SDR) family.</text>
</comment>
<dbReference type="PRINTS" id="PR00080">
    <property type="entry name" value="SDRFAMILY"/>
</dbReference>
<keyword evidence="2" id="KW-0560">Oxidoreductase</keyword>
<name>A0A2T0VH47_9MICO</name>
<gene>
    <name evidence="4" type="ORF">B0I08_102222</name>
</gene>
<protein>
    <submittedName>
        <fullName evidence="4">Short-subunit dehydrogenase</fullName>
    </submittedName>
</protein>
<proteinExistence type="inferred from homology"/>
<dbReference type="RefSeq" id="WP_245884553.1">
    <property type="nucleotide sequence ID" value="NZ_PVTL01000002.1"/>
</dbReference>
<comment type="caution">
    <text evidence="4">The sequence shown here is derived from an EMBL/GenBank/DDBJ whole genome shotgun (WGS) entry which is preliminary data.</text>
</comment>
<evidence type="ECO:0000256" key="1">
    <source>
        <dbReference type="ARBA" id="ARBA00006484"/>
    </source>
</evidence>
<dbReference type="AlphaFoldDB" id="A0A2T0VH47"/>
<dbReference type="PANTHER" id="PTHR43157:SF31">
    <property type="entry name" value="PHOSPHATIDYLINOSITOL-GLYCAN BIOSYNTHESIS CLASS F PROTEIN"/>
    <property type="match status" value="1"/>
</dbReference>
<evidence type="ECO:0000256" key="3">
    <source>
        <dbReference type="RuleBase" id="RU000363"/>
    </source>
</evidence>
<dbReference type="InterPro" id="IPR020904">
    <property type="entry name" value="Sc_DH/Rdtase_CS"/>
</dbReference>
<dbReference type="PROSITE" id="PS00061">
    <property type="entry name" value="ADH_SHORT"/>
    <property type="match status" value="1"/>
</dbReference>
<organism evidence="4 5">
    <name type="scientific">Glaciihabitans tibetensis</name>
    <dbReference type="NCBI Taxonomy" id="1266600"/>
    <lineage>
        <taxon>Bacteria</taxon>
        <taxon>Bacillati</taxon>
        <taxon>Actinomycetota</taxon>
        <taxon>Actinomycetes</taxon>
        <taxon>Micrococcales</taxon>
        <taxon>Microbacteriaceae</taxon>
        <taxon>Glaciihabitans</taxon>
    </lineage>
</organism>
<dbReference type="PANTHER" id="PTHR43157">
    <property type="entry name" value="PHOSPHATIDYLINOSITOL-GLYCAN BIOSYNTHESIS CLASS F PROTEIN-RELATED"/>
    <property type="match status" value="1"/>
</dbReference>
<evidence type="ECO:0000313" key="4">
    <source>
        <dbReference type="EMBL" id="PRY69546.1"/>
    </source>
</evidence>
<dbReference type="Pfam" id="PF00106">
    <property type="entry name" value="adh_short"/>
    <property type="match status" value="1"/>
</dbReference>